<comment type="caution">
    <text evidence="1">The sequence shown here is derived from an EMBL/GenBank/DDBJ whole genome shotgun (WGS) entry which is preliminary data.</text>
</comment>
<evidence type="ECO:0000313" key="1">
    <source>
        <dbReference type="EMBL" id="KAI8041815.1"/>
    </source>
</evidence>
<accession>A0A9P9YRG9</accession>
<protein>
    <submittedName>
        <fullName evidence="1">Uncharacterized protein</fullName>
    </submittedName>
</protein>
<dbReference type="Proteomes" id="UP001059596">
    <property type="component" value="Unassembled WGS sequence"/>
</dbReference>
<dbReference type="EMBL" id="JAMKOV010000003">
    <property type="protein sequence ID" value="KAI8041815.1"/>
    <property type="molecule type" value="Genomic_DNA"/>
</dbReference>
<name>A0A9P9YRG9_9MUSC</name>
<proteinExistence type="predicted"/>
<sequence length="141" mass="15282">MPLQQPFCGVVYRELWPLARARRNACAAAHLLYFSSSFSSSFSFIYSTSPILPRGDHVRPGETRDQRPEFAAASNGPGLWNGEYGEYGGTGNTGRAFEQVPSATYWCSQATIIAPTTGGTRTIGTQHPQQAVIAGQIVEVI</sequence>
<gene>
    <name evidence="1" type="ORF">M5D96_006084</name>
</gene>
<keyword evidence="2" id="KW-1185">Reference proteome</keyword>
<organism evidence="1 2">
    <name type="scientific">Drosophila gunungcola</name>
    <name type="common">fruit fly</name>
    <dbReference type="NCBI Taxonomy" id="103775"/>
    <lineage>
        <taxon>Eukaryota</taxon>
        <taxon>Metazoa</taxon>
        <taxon>Ecdysozoa</taxon>
        <taxon>Arthropoda</taxon>
        <taxon>Hexapoda</taxon>
        <taxon>Insecta</taxon>
        <taxon>Pterygota</taxon>
        <taxon>Neoptera</taxon>
        <taxon>Endopterygota</taxon>
        <taxon>Diptera</taxon>
        <taxon>Brachycera</taxon>
        <taxon>Muscomorpha</taxon>
        <taxon>Ephydroidea</taxon>
        <taxon>Drosophilidae</taxon>
        <taxon>Drosophila</taxon>
        <taxon>Sophophora</taxon>
    </lineage>
</organism>
<evidence type="ECO:0000313" key="2">
    <source>
        <dbReference type="Proteomes" id="UP001059596"/>
    </source>
</evidence>
<reference evidence="1" key="1">
    <citation type="journal article" date="2023" name="Genome Biol. Evol.">
        <title>Long-read-based Genome Assembly of Drosophila gunungcola Reveals Fewer Chemosensory Genes in Flower-breeding Species.</title>
        <authorList>
            <person name="Negi A."/>
            <person name="Liao B.Y."/>
            <person name="Yeh S.D."/>
        </authorList>
    </citation>
    <scope>NUCLEOTIDE SEQUENCE</scope>
    <source>
        <strain evidence="1">Sukarami</strain>
    </source>
</reference>
<dbReference type="AlphaFoldDB" id="A0A9P9YRG9"/>